<dbReference type="RefSeq" id="WP_085227602.1">
    <property type="nucleotide sequence ID" value="NZ_BSQD01000004.1"/>
</dbReference>
<dbReference type="GO" id="GO:0005992">
    <property type="term" value="P:trehalose biosynthetic process"/>
    <property type="evidence" value="ECO:0007669"/>
    <property type="project" value="TreeGrafter"/>
</dbReference>
<dbReference type="InterPro" id="IPR006047">
    <property type="entry name" value="GH13_cat_dom"/>
</dbReference>
<dbReference type="PANTHER" id="PTHR10357:SF216">
    <property type="entry name" value="MALTOOLIGOSYL TREHALOSE SYNTHASE-RELATED"/>
    <property type="match status" value="1"/>
</dbReference>
<dbReference type="PANTHER" id="PTHR10357">
    <property type="entry name" value="ALPHA-AMYLASE FAMILY MEMBER"/>
    <property type="match status" value="1"/>
</dbReference>
<reference evidence="4" key="1">
    <citation type="submission" date="2017-04" db="EMBL/GenBank/DDBJ databases">
        <authorList>
            <person name="Varghese N."/>
            <person name="Submissions S."/>
        </authorList>
    </citation>
    <scope>NUCLEOTIDE SEQUENCE [LARGE SCALE GENOMIC DNA]</scope>
    <source>
        <strain evidence="4">Ballard 720</strain>
    </source>
</reference>
<dbReference type="Gene3D" id="3.20.20.80">
    <property type="entry name" value="Glycosidases"/>
    <property type="match status" value="4"/>
</dbReference>
<evidence type="ECO:0000259" key="2">
    <source>
        <dbReference type="SMART" id="SM00642"/>
    </source>
</evidence>
<dbReference type="InterPro" id="IPR012767">
    <property type="entry name" value="Trehalose_TreY"/>
</dbReference>
<evidence type="ECO:0000313" key="4">
    <source>
        <dbReference type="Proteomes" id="UP000192911"/>
    </source>
</evidence>
<dbReference type="CDD" id="cd11336">
    <property type="entry name" value="AmyAc_MTSase"/>
    <property type="match status" value="1"/>
</dbReference>
<dbReference type="InterPro" id="IPR017853">
    <property type="entry name" value="GH"/>
</dbReference>
<dbReference type="STRING" id="28094.SAMN06295900_105376"/>
<dbReference type="SMART" id="SM00642">
    <property type="entry name" value="Aamy"/>
    <property type="match status" value="1"/>
</dbReference>
<name>A0A1X7EHE5_TRICW</name>
<gene>
    <name evidence="3" type="ORF">SAMN06295900_105376</name>
</gene>
<accession>A0A1X7EHE5</accession>
<dbReference type="SUPFAM" id="SSF51445">
    <property type="entry name" value="(Trans)glycosidases"/>
    <property type="match status" value="1"/>
</dbReference>
<keyword evidence="4" id="KW-1185">Reference proteome</keyword>
<dbReference type="GO" id="GO:0047470">
    <property type="term" value="F:(1,4)-alpha-D-glucan 1-alpha-D-glucosylmutase activity"/>
    <property type="evidence" value="ECO:0007669"/>
    <property type="project" value="TreeGrafter"/>
</dbReference>
<dbReference type="GeneID" id="95553540"/>
<dbReference type="AlphaFoldDB" id="A0A1X7EHE5"/>
<evidence type="ECO:0000313" key="3">
    <source>
        <dbReference type="EMBL" id="SMF33622.1"/>
    </source>
</evidence>
<dbReference type="Proteomes" id="UP000192911">
    <property type="component" value="Unassembled WGS sequence"/>
</dbReference>
<dbReference type="Pfam" id="PF00128">
    <property type="entry name" value="Alpha-amylase"/>
    <property type="match status" value="1"/>
</dbReference>
<evidence type="ECO:0000256" key="1">
    <source>
        <dbReference type="SAM" id="MobiDB-lite"/>
    </source>
</evidence>
<dbReference type="OrthoDB" id="9761577at2"/>
<feature type="domain" description="Glycosyl hydrolase family 13 catalytic" evidence="2">
    <location>
        <begin position="13"/>
        <end position="834"/>
    </location>
</feature>
<dbReference type="GO" id="GO:0030980">
    <property type="term" value="P:alpha-glucan catabolic process"/>
    <property type="evidence" value="ECO:0007669"/>
    <property type="project" value="TreeGrafter"/>
</dbReference>
<dbReference type="NCBIfam" id="TIGR02401">
    <property type="entry name" value="trehalose_TreY"/>
    <property type="match status" value="1"/>
</dbReference>
<sequence>MTLPRSTLRLQLHRGFTFDDAAAHVDYFAALGISHLYLSPLTTAVPGSTHGYDTVDYGTVSPELGGEPALRRLSQALRARQMGIIADIVPNHMGIACGYNAWWFDILEWGRHSAYARYFDVDWHSPDPALRGKVLAPCLGAQYGEELAAGRIALAFDETLGRIVARYAEHVFPICPVDYPVLLRTQAPGDERSASERAALAEHFDGLTPQPEDRPRAQAALDALRTFAAEQGQPAIEAALAAYSPATPASRDRLHRLLERQFYRLAWWRTASDEVNWRRFFDISTLAAIRTERVEVFDAAHGLILQLFAQGIVDGVRIDHIDGLLDPRDYCHRLRERLAEREAQRPPQIDGTRAYLVVEKILAPGETLPADWNTDGTTGYDFMNEVGALLHDARGEAPLTAAWNDLAGSNASYEDEARAARRLLLAENFSAELDRAARALHRMAREHPATRDFAFAAIRRALTELAVHFPVYRLYPNSGVRTSADEPYFRHAYDQARAALPAADHAVLEQVDRWLGASADGAEPPSSVQGAGGPHGAAPNRERRTASAVFAQLTAPLAAKALEDTAFYRYGRLLSRNEVGSAPNVFSLSVEQFHAANAERAKRFAHGLLTTATHDHKRGEDVRARLAVLSELADEWCATLRAWSTLNAPQRRALTGGSLSSAPLPGSVTSRDWAPGPTAEAMLYQTLIGCWPYELDPSDADGVEAFAQRIAAWQLKALREAKLRTSWHAPDETYESASREFLFDILSPQRRDGFLHELTRFVARVARAGAVNSLLQTVLRITSPGVPDLYQGTELWDFSLVDPDNRRPVDFARRKAALTDAPPSDHLASWRDARVKLGIVQRALTLRAHSPALFLEGDYEPLPVTGNCAEHAIAFARRHGDAYAIVIGTRLAASLLSPQSDVPLVDPALWEDTSITLPPTLASRTLFDWFSPAAPKADANGRLLLSEALSALPVALLVEEGVR</sequence>
<feature type="region of interest" description="Disordered" evidence="1">
    <location>
        <begin position="519"/>
        <end position="543"/>
    </location>
</feature>
<organism evidence="3 4">
    <name type="scientific">Trinickia caryophylli</name>
    <name type="common">Paraburkholderia caryophylli</name>
    <dbReference type="NCBI Taxonomy" id="28094"/>
    <lineage>
        <taxon>Bacteria</taxon>
        <taxon>Pseudomonadati</taxon>
        <taxon>Pseudomonadota</taxon>
        <taxon>Betaproteobacteria</taxon>
        <taxon>Burkholderiales</taxon>
        <taxon>Burkholderiaceae</taxon>
        <taxon>Trinickia</taxon>
    </lineage>
</organism>
<protein>
    <submittedName>
        <fullName evidence="3">Maltooligosyl trehalose synthase</fullName>
    </submittedName>
</protein>
<dbReference type="EMBL" id="FXAH01000005">
    <property type="protein sequence ID" value="SMF33622.1"/>
    <property type="molecule type" value="Genomic_DNA"/>
</dbReference>
<proteinExistence type="predicted"/>